<protein>
    <submittedName>
        <fullName evidence="2">Site-specific DNA recombinase</fullName>
    </submittedName>
</protein>
<name>A0A1H3RFH1_9ACTN</name>
<organism evidence="2 3">
    <name type="scientific">Micromonospora pattaloongensis</name>
    <dbReference type="NCBI Taxonomy" id="405436"/>
    <lineage>
        <taxon>Bacteria</taxon>
        <taxon>Bacillati</taxon>
        <taxon>Actinomycetota</taxon>
        <taxon>Actinomycetes</taxon>
        <taxon>Micromonosporales</taxon>
        <taxon>Micromonosporaceae</taxon>
        <taxon>Micromonospora</taxon>
    </lineage>
</organism>
<feature type="region of interest" description="Disordered" evidence="1">
    <location>
        <begin position="170"/>
        <end position="189"/>
    </location>
</feature>
<keyword evidence="3" id="KW-1185">Reference proteome</keyword>
<dbReference type="RefSeq" id="WP_175543709.1">
    <property type="nucleotide sequence ID" value="NZ_FNPH01000008.1"/>
</dbReference>
<evidence type="ECO:0000313" key="2">
    <source>
        <dbReference type="EMBL" id="SDZ24437.1"/>
    </source>
</evidence>
<proteinExistence type="predicted"/>
<evidence type="ECO:0000256" key="1">
    <source>
        <dbReference type="SAM" id="MobiDB-lite"/>
    </source>
</evidence>
<sequence length="189" mass="20651">MTNSLRTTCQAPRLPADDLNQMVLQALYDFYTTAEPVLTAMIERAQAQQDSTSDDRRAELTGTAHQITSTETAITRYHTAFENCTMDDGTAGPRIRELRQRLAQLQTRHAELEADLAAPPAPPPPGTITRIRDHVSTIMTSGTTTGRKAAIETLIAEVRLTDQGVVPVFKIPTDTTMPPPDPDGGTHDE</sequence>
<dbReference type="Proteomes" id="UP000242415">
    <property type="component" value="Unassembled WGS sequence"/>
</dbReference>
<dbReference type="EMBL" id="FNPH01000008">
    <property type="protein sequence ID" value="SDZ24437.1"/>
    <property type="molecule type" value="Genomic_DNA"/>
</dbReference>
<dbReference type="AlphaFoldDB" id="A0A1H3RFH1"/>
<evidence type="ECO:0000313" key="3">
    <source>
        <dbReference type="Proteomes" id="UP000242415"/>
    </source>
</evidence>
<reference evidence="3" key="1">
    <citation type="submission" date="2016-10" db="EMBL/GenBank/DDBJ databases">
        <authorList>
            <person name="Varghese N."/>
            <person name="Submissions S."/>
        </authorList>
    </citation>
    <scope>NUCLEOTIDE SEQUENCE [LARGE SCALE GENOMIC DNA]</scope>
    <source>
        <strain evidence="3">DSM 45245</strain>
    </source>
</reference>
<gene>
    <name evidence="2" type="ORF">SAMN05444365_10822</name>
</gene>
<dbReference type="STRING" id="405436.SAMN05444365_10822"/>
<accession>A0A1H3RFH1</accession>